<evidence type="ECO:0000313" key="3">
    <source>
        <dbReference type="EMBL" id="SCC78464.1"/>
    </source>
</evidence>
<dbReference type="Pfam" id="PF13551">
    <property type="entry name" value="HTH_29"/>
    <property type="match status" value="1"/>
</dbReference>
<evidence type="ECO:0000256" key="1">
    <source>
        <dbReference type="SAM" id="MobiDB-lite"/>
    </source>
</evidence>
<dbReference type="Pfam" id="PF13592">
    <property type="entry name" value="HTH_33"/>
    <property type="match status" value="1"/>
</dbReference>
<gene>
    <name evidence="3" type="ORF">GA0071312_0301</name>
</gene>
<feature type="domain" description="Winged helix-turn helix" evidence="2">
    <location>
        <begin position="107"/>
        <end position="163"/>
    </location>
</feature>
<organism evidence="3 4">
    <name type="scientific">Saliniramus fredricksonii</name>
    <dbReference type="NCBI Taxonomy" id="1653334"/>
    <lineage>
        <taxon>Bacteria</taxon>
        <taxon>Pseudomonadati</taxon>
        <taxon>Pseudomonadota</taxon>
        <taxon>Alphaproteobacteria</taxon>
        <taxon>Hyphomicrobiales</taxon>
        <taxon>Salinarimonadaceae</taxon>
        <taxon>Saliniramus</taxon>
    </lineage>
</organism>
<sequence>MAALPLRDDFDAERCRAAARRSKDGAQTRRLLSIAAIYEGSSRAEAARLGGVTAQIVRDWVERFNREGPEGLVDRKAPGKAPLLGPDHLAALARRVDEGPIPSVHGVVRWRIVDLAQWLYEEFRIAASEDTVSRALRKMGYRKLSARPRHHAQDTHTIEDFKKVSPPAWTKSPPTRASRPMT</sequence>
<name>A0ABY0K4J1_9HYPH</name>
<feature type="region of interest" description="Disordered" evidence="1">
    <location>
        <begin position="146"/>
        <end position="182"/>
    </location>
</feature>
<dbReference type="SUPFAM" id="SSF46689">
    <property type="entry name" value="Homeodomain-like"/>
    <property type="match status" value="1"/>
</dbReference>
<protein>
    <submittedName>
        <fullName evidence="3">Transposase</fullName>
    </submittedName>
</protein>
<evidence type="ECO:0000313" key="4">
    <source>
        <dbReference type="Proteomes" id="UP000182800"/>
    </source>
</evidence>
<dbReference type="EMBL" id="FMBM01000001">
    <property type="protein sequence ID" value="SCC78464.1"/>
    <property type="molecule type" value="Genomic_DNA"/>
</dbReference>
<comment type="caution">
    <text evidence="3">The sequence shown here is derived from an EMBL/GenBank/DDBJ whole genome shotgun (WGS) entry which is preliminary data.</text>
</comment>
<proteinExistence type="predicted"/>
<dbReference type="Proteomes" id="UP000182800">
    <property type="component" value="Unassembled WGS sequence"/>
</dbReference>
<reference evidence="3 4" key="1">
    <citation type="submission" date="2016-08" db="EMBL/GenBank/DDBJ databases">
        <authorList>
            <person name="Varghese N."/>
            <person name="Submissions Spin"/>
        </authorList>
    </citation>
    <scope>NUCLEOTIDE SEQUENCE [LARGE SCALE GENOMIC DNA]</scope>
    <source>
        <strain evidence="3 4">HL-109</strain>
    </source>
</reference>
<accession>A0ABY0K4J1</accession>
<feature type="compositionally biased region" description="Basic and acidic residues" evidence="1">
    <location>
        <begin position="151"/>
        <end position="163"/>
    </location>
</feature>
<evidence type="ECO:0000259" key="2">
    <source>
        <dbReference type="Pfam" id="PF13592"/>
    </source>
</evidence>
<dbReference type="InterPro" id="IPR009057">
    <property type="entry name" value="Homeodomain-like_sf"/>
</dbReference>
<keyword evidence="4" id="KW-1185">Reference proteome</keyword>
<dbReference type="InterPro" id="IPR025959">
    <property type="entry name" value="Winged_HTH_dom"/>
</dbReference>